<organism evidence="3 4">
    <name type="scientific">Trichoplax adhaerens</name>
    <name type="common">Trichoplax reptans</name>
    <dbReference type="NCBI Taxonomy" id="10228"/>
    <lineage>
        <taxon>Eukaryota</taxon>
        <taxon>Metazoa</taxon>
        <taxon>Placozoa</taxon>
        <taxon>Uniplacotomia</taxon>
        <taxon>Trichoplacea</taxon>
        <taxon>Trichoplacidae</taxon>
        <taxon>Trichoplax</taxon>
    </lineage>
</organism>
<dbReference type="InParanoid" id="B3RQJ0"/>
<dbReference type="PANTHER" id="PTHR31017">
    <property type="entry name" value="LATE SECRETORY PATHWAY PROTEIN AVL9-RELATED"/>
    <property type="match status" value="1"/>
</dbReference>
<sequence>MASQSDNQSCIVHIMVVGFHHQYGAEVEFVYPPLIVDTLKKNESTGIPMPDPWQDLPNLCIPDGAHTVKEVIFVLLVHVNMFAYRLKDATFFHVPDIDDKGIPTTGTLYGVSHYRSIETKDLINKDESMTRTEVKKSVCILSKVVIIRTYFEEKDFTKTSILEDAFKSLTQTISWKMLDKTYINAGLSVRDTFKRFKGKLVSLFKLLLLEKKVLFYGSPVRTTCRTMLSALSLIPGVTELLIPRLLTCQMAKISCKWHDGELSADEYGLPLEIFHQVEKGVIEVRDPSLTRALSLTTEDLRFTEYLSQYITSKFSAKGNRSDASHNFEILTDFNHTFVNQWKATDSYHKWKSGSYTKLDDVPVGHPFKGSYTLSDVKMRLSYQLQDVQLMDQEQSKKLNQAVSNTGKAVGGALASAKSKVTNWWFKGNDSSDSGDRENSTKEYIRAKDIPISATEGDEHERQELLPDKPQQVDAPDPFVVDDDDEDIDIDVLLSRGTTTTTASSEENH</sequence>
<gene>
    <name evidence="3" type="ORF">TRIADDRAFT_55007</name>
</gene>
<dbReference type="InterPro" id="IPR051731">
    <property type="entry name" value="DENND11/AVL9_GEFs"/>
</dbReference>
<dbReference type="OMA" id="CEVEYSH"/>
<dbReference type="Pfam" id="PF09794">
    <property type="entry name" value="Avl9"/>
    <property type="match status" value="1"/>
</dbReference>
<dbReference type="RefSeq" id="XP_002110700.1">
    <property type="nucleotide sequence ID" value="XM_002110664.1"/>
</dbReference>
<feature type="region of interest" description="Disordered" evidence="1">
    <location>
        <begin position="426"/>
        <end position="486"/>
    </location>
</feature>
<reference evidence="3 4" key="1">
    <citation type="journal article" date="2008" name="Nature">
        <title>The Trichoplax genome and the nature of placozoans.</title>
        <authorList>
            <person name="Srivastava M."/>
            <person name="Begovic E."/>
            <person name="Chapman J."/>
            <person name="Putnam N.H."/>
            <person name="Hellsten U."/>
            <person name="Kawashima T."/>
            <person name="Kuo A."/>
            <person name="Mitros T."/>
            <person name="Salamov A."/>
            <person name="Carpenter M.L."/>
            <person name="Signorovitch A.Y."/>
            <person name="Moreno M.A."/>
            <person name="Kamm K."/>
            <person name="Grimwood J."/>
            <person name="Schmutz J."/>
            <person name="Shapiro H."/>
            <person name="Grigoriev I.V."/>
            <person name="Buss L.W."/>
            <person name="Schierwater B."/>
            <person name="Dellaporta S.L."/>
            <person name="Rokhsar D.S."/>
        </authorList>
    </citation>
    <scope>NUCLEOTIDE SEQUENCE [LARGE SCALE GENOMIC DNA]</scope>
    <source>
        <strain evidence="3 4">Grell-BS-1999</strain>
    </source>
</reference>
<evidence type="ECO:0000259" key="2">
    <source>
        <dbReference type="Pfam" id="PF09794"/>
    </source>
</evidence>
<proteinExistence type="predicted"/>
<evidence type="ECO:0000256" key="1">
    <source>
        <dbReference type="SAM" id="MobiDB-lite"/>
    </source>
</evidence>
<dbReference type="InterPro" id="IPR018307">
    <property type="entry name" value="ABL9/DENND6_dom"/>
</dbReference>
<dbReference type="OrthoDB" id="26278at2759"/>
<dbReference type="CTD" id="6752464"/>
<dbReference type="Proteomes" id="UP000009022">
    <property type="component" value="Unassembled WGS sequence"/>
</dbReference>
<dbReference type="PhylomeDB" id="B3RQJ0"/>
<dbReference type="eggNOG" id="KOG3823">
    <property type="taxonomic scope" value="Eukaryota"/>
</dbReference>
<dbReference type="GeneID" id="6752464"/>
<dbReference type="EMBL" id="DS985243">
    <property type="protein sequence ID" value="EDV26704.1"/>
    <property type="molecule type" value="Genomic_DNA"/>
</dbReference>
<protein>
    <recommendedName>
        <fullName evidence="2">AVL9/DENND6 domain-containing protein</fullName>
    </recommendedName>
</protein>
<dbReference type="KEGG" id="tad:TRIADDRAFT_55007"/>
<dbReference type="GO" id="GO:0005737">
    <property type="term" value="C:cytoplasm"/>
    <property type="evidence" value="ECO:0000318"/>
    <property type="project" value="GO_Central"/>
</dbReference>
<feature type="domain" description="AVL9/DENND6" evidence="2">
    <location>
        <begin position="11"/>
        <end position="275"/>
    </location>
</feature>
<evidence type="ECO:0000313" key="3">
    <source>
        <dbReference type="EMBL" id="EDV26704.1"/>
    </source>
</evidence>
<keyword evidence="4" id="KW-1185">Reference proteome</keyword>
<feature type="compositionally biased region" description="Basic and acidic residues" evidence="1">
    <location>
        <begin position="456"/>
        <end position="466"/>
    </location>
</feature>
<dbReference type="PANTHER" id="PTHR31017:SF1">
    <property type="entry name" value="LATE SECRETORY PATHWAY PROTEIN AVL9 HOMOLOG"/>
    <property type="match status" value="1"/>
</dbReference>
<dbReference type="STRING" id="10228.B3RQJ0"/>
<dbReference type="AlphaFoldDB" id="B3RQJ0"/>
<feature type="compositionally biased region" description="Basic and acidic residues" evidence="1">
    <location>
        <begin position="433"/>
        <end position="448"/>
    </location>
</feature>
<accession>B3RQJ0</accession>
<name>B3RQJ0_TRIAD</name>
<evidence type="ECO:0000313" key="4">
    <source>
        <dbReference type="Proteomes" id="UP000009022"/>
    </source>
</evidence>
<dbReference type="HOGENOM" id="CLU_009066_2_0_1"/>